<evidence type="ECO:0000259" key="1">
    <source>
        <dbReference type="Pfam" id="PF05876"/>
    </source>
</evidence>
<protein>
    <submittedName>
        <fullName evidence="2">Phage terminase large subunit family protein</fullName>
    </submittedName>
</protein>
<sequence>MSILGRLTQGGAARPAPGTLREFLEKEVAADKGPFTLAGRAALIEPIELIDRIIRAGIKDATITVLKGTQIGFSTFAAALAIYLCAARRLSTGFFFPDDGMAEQMSDTRIRTTLRNPKLTEAMKDAEYKGVAAKGLKEFPGPDGSRFLYVLGLHDVRNATSIPLDVALNDEVDDIKPENLKWSMDRLDASALSLTLNLGAGRTPGAGIHGRYLDGSQRVWRVPCPGCGAEWALEENWPGVLREEEGRPFLACPACAHPLGPETGRYVPAFPEAEEERKHWSFRIPQLIVPAVRLERVAAKWRAARTPRERATFSCSSLALPDAGDMQPITDDLLRRLREAEPYHMEVVA</sequence>
<comment type="caution">
    <text evidence="2">The sequence shown here is derived from an EMBL/GenBank/DDBJ whole genome shotgun (WGS) entry which is preliminary data.</text>
</comment>
<dbReference type="Proteomes" id="UP000752292">
    <property type="component" value="Unassembled WGS sequence"/>
</dbReference>
<gene>
    <name evidence="2" type="ORF">HY618_00955</name>
</gene>
<accession>A0A933E8F5</accession>
<dbReference type="InterPro" id="IPR046453">
    <property type="entry name" value="GpA_ATPase"/>
</dbReference>
<dbReference type="GO" id="GO:0016887">
    <property type="term" value="F:ATP hydrolysis activity"/>
    <property type="evidence" value="ECO:0007669"/>
    <property type="project" value="InterPro"/>
</dbReference>
<feature type="domain" description="Phage terminase large subunit GpA ATPase" evidence="1">
    <location>
        <begin position="62"/>
        <end position="257"/>
    </location>
</feature>
<evidence type="ECO:0000313" key="2">
    <source>
        <dbReference type="EMBL" id="MBI4251003.1"/>
    </source>
</evidence>
<dbReference type="Pfam" id="PF05876">
    <property type="entry name" value="GpA_ATPase"/>
    <property type="match status" value="1"/>
</dbReference>
<organism evidence="2 3">
    <name type="scientific">Tectimicrobiota bacterium</name>
    <dbReference type="NCBI Taxonomy" id="2528274"/>
    <lineage>
        <taxon>Bacteria</taxon>
        <taxon>Pseudomonadati</taxon>
        <taxon>Nitrospinota/Tectimicrobiota group</taxon>
        <taxon>Candidatus Tectimicrobiota</taxon>
    </lineage>
</organism>
<dbReference type="AlphaFoldDB" id="A0A933E8F5"/>
<proteinExistence type="predicted"/>
<evidence type="ECO:0000313" key="3">
    <source>
        <dbReference type="Proteomes" id="UP000752292"/>
    </source>
</evidence>
<dbReference type="EMBL" id="JACQRX010000041">
    <property type="protein sequence ID" value="MBI4251003.1"/>
    <property type="molecule type" value="Genomic_DNA"/>
</dbReference>
<name>A0A933E8F5_UNCTE</name>
<reference evidence="2" key="1">
    <citation type="submission" date="2020-07" db="EMBL/GenBank/DDBJ databases">
        <title>Huge and variable diversity of episymbiotic CPR bacteria and DPANN archaea in groundwater ecosystems.</title>
        <authorList>
            <person name="He C.Y."/>
            <person name="Keren R."/>
            <person name="Whittaker M."/>
            <person name="Farag I.F."/>
            <person name="Doudna J."/>
            <person name="Cate J.H.D."/>
            <person name="Banfield J.F."/>
        </authorList>
    </citation>
    <scope>NUCLEOTIDE SEQUENCE</scope>
    <source>
        <strain evidence="2">NC_groundwater_1370_Ag_S-0.2um_69_93</strain>
    </source>
</reference>